<dbReference type="InterPro" id="IPR002921">
    <property type="entry name" value="Fungal_lipase-type"/>
</dbReference>
<gene>
    <name evidence="3" type="ORF">glysoja_046872</name>
</gene>
<dbReference type="GO" id="GO:0030600">
    <property type="term" value="F:feruloyl esterase activity"/>
    <property type="evidence" value="ECO:0007669"/>
    <property type="project" value="UniProtKB-EC"/>
</dbReference>
<dbReference type="GO" id="GO:0004806">
    <property type="term" value="F:triacylglycerol lipase activity"/>
    <property type="evidence" value="ECO:0007669"/>
    <property type="project" value="InterPro"/>
</dbReference>
<evidence type="ECO:0000313" key="3">
    <source>
        <dbReference type="EMBL" id="KHN13957.1"/>
    </source>
</evidence>
<dbReference type="InterPro" id="IPR044819">
    <property type="entry name" value="OBL-like"/>
</dbReference>
<dbReference type="EC" id="3.1.1.-" evidence="3"/>
<dbReference type="GO" id="GO:0006629">
    <property type="term" value="P:lipid metabolic process"/>
    <property type="evidence" value="ECO:0007669"/>
    <property type="project" value="InterPro"/>
</dbReference>
<evidence type="ECO:0000259" key="2">
    <source>
        <dbReference type="Pfam" id="PF01764"/>
    </source>
</evidence>
<dbReference type="CDD" id="cd00519">
    <property type="entry name" value="Lipase_3"/>
    <property type="match status" value="1"/>
</dbReference>
<dbReference type="Gene3D" id="3.40.50.1820">
    <property type="entry name" value="alpha/beta hydrolase"/>
    <property type="match status" value="1"/>
</dbReference>
<dbReference type="InterPro" id="IPR029058">
    <property type="entry name" value="AB_hydrolase_fold"/>
</dbReference>
<protein>
    <submittedName>
        <fullName evidence="3">Lipase</fullName>
        <ecNumber evidence="3">3.1.1.-</ecNumber>
        <ecNumber evidence="3">3.1.1.73</ecNumber>
    </submittedName>
</protein>
<evidence type="ECO:0000256" key="1">
    <source>
        <dbReference type="ARBA" id="ARBA00022801"/>
    </source>
</evidence>
<accession>A0A0B2Q2D3</accession>
<dbReference type="EC" id="3.1.1.73" evidence="3"/>
<organism evidence="3">
    <name type="scientific">Glycine soja</name>
    <name type="common">Wild soybean</name>
    <dbReference type="NCBI Taxonomy" id="3848"/>
    <lineage>
        <taxon>Eukaryota</taxon>
        <taxon>Viridiplantae</taxon>
        <taxon>Streptophyta</taxon>
        <taxon>Embryophyta</taxon>
        <taxon>Tracheophyta</taxon>
        <taxon>Spermatophyta</taxon>
        <taxon>Magnoliopsida</taxon>
        <taxon>eudicotyledons</taxon>
        <taxon>Gunneridae</taxon>
        <taxon>Pentapetalae</taxon>
        <taxon>rosids</taxon>
        <taxon>fabids</taxon>
        <taxon>Fabales</taxon>
        <taxon>Fabaceae</taxon>
        <taxon>Papilionoideae</taxon>
        <taxon>50 kb inversion clade</taxon>
        <taxon>NPAAA clade</taxon>
        <taxon>indigoferoid/millettioid clade</taxon>
        <taxon>Phaseoleae</taxon>
        <taxon>Glycine</taxon>
        <taxon>Glycine subgen. Soja</taxon>
    </lineage>
</organism>
<dbReference type="PANTHER" id="PTHR46086:SF17">
    <property type="entry name" value="ALPHA_BETA-HYDROLASES SUPERFAMILY PROTEIN"/>
    <property type="match status" value="1"/>
</dbReference>
<name>A0A0B2Q2D3_GLYSO</name>
<feature type="domain" description="Fungal lipase-type" evidence="2">
    <location>
        <begin position="179"/>
        <end position="342"/>
    </location>
</feature>
<dbReference type="PANTHER" id="PTHR46086">
    <property type="entry name" value="ALPHA/BETA-HYDROLASES SUPERFAMILY PROTEIN"/>
    <property type="match status" value="1"/>
</dbReference>
<proteinExistence type="predicted"/>
<dbReference type="Pfam" id="PF01764">
    <property type="entry name" value="Lipase_3"/>
    <property type="match status" value="1"/>
</dbReference>
<sequence length="447" mass="52002">MVLFGTDLNEIDFVHYLDFIVEPRFYPKWLIFLSLLIQKVLHSMAYLLQCIGDIVESLLNPQASSNDNFFMLVFNCLRGKQILDKNSANYISFIGHLDKRVGLLDNGIKREDPNKYNAALSMMASKVSYENQANVHAIVVDQWKMELLECGDYWNDYQEKATTQAFVMLDKSEDQDNYVVAFRGTEPFDADAWSTDIDISWFEIPGVGRTHAGFMKALGLLLDFNKEELRWPKEIETDENRPRVYYSIRDLLKKCLNRNDKAKFILTGHSLGGALAILFPAMLILHAETFLLERLEGVYTFGQPRVGDETFAKYMENQLKHYGIKYFRFVYCNDIVPRLPFDEDIMKFEHFGTCLYYDRSYTCKKVQEEPNKNYFSWKALIPKKVNAFWELVRSFTIVRKYGPEYQEGWLLRFIRLVGIVLLAGLPAHSPQDYVNVTRLGLPSLDLD</sequence>
<dbReference type="EMBL" id="KN662028">
    <property type="protein sequence ID" value="KHN13957.1"/>
    <property type="molecule type" value="Genomic_DNA"/>
</dbReference>
<dbReference type="Proteomes" id="UP000053555">
    <property type="component" value="Unassembled WGS sequence"/>
</dbReference>
<dbReference type="AlphaFoldDB" id="A0A0B2Q2D3"/>
<keyword evidence="1 3" id="KW-0378">Hydrolase</keyword>
<dbReference type="SUPFAM" id="SSF53474">
    <property type="entry name" value="alpha/beta-Hydrolases"/>
    <property type="match status" value="1"/>
</dbReference>
<reference evidence="3" key="1">
    <citation type="submission" date="2014-07" db="EMBL/GenBank/DDBJ databases">
        <title>Identification of a novel salt tolerance gene in wild soybean by whole-genome sequencing.</title>
        <authorList>
            <person name="Lam H.-M."/>
            <person name="Qi X."/>
            <person name="Li M.-W."/>
            <person name="Liu X."/>
            <person name="Xie M."/>
            <person name="Ni M."/>
            <person name="Xu X."/>
        </authorList>
    </citation>
    <scope>NUCLEOTIDE SEQUENCE [LARGE SCALE GENOMIC DNA]</scope>
    <source>
        <tissue evidence="3">Root</tissue>
    </source>
</reference>